<feature type="coiled-coil region" evidence="1">
    <location>
        <begin position="294"/>
        <end position="321"/>
    </location>
</feature>
<sequence length="507" mass="55094">TKVQKAAYVPSLYLSGHYTYNTQSNKFNLYSKDALSYDMAAVSLNLSIPIFDGFARRSKVKASEIQLEQLRQEMTKTTNALTMSFNNAKLQISNSLRTIEVQQANKELAKEVYDLTNSNYQLGLSSLTDLINAETELRTAENSYNEALLQYKVAEIELIKAKGEIVSAGAIAWTLQKNKKENQEKVDIVSKGTGAVPVKVMTAKKEAVNLDFSVNGKLAANQDLMLISEVNGRILSIKVKEGDRVSQGQVLATVESTYSSLDHQAASDALQKLKVDQQRLTNALKTGGVTQAQVDEINLAVRNAESQLAQAKKRLSDATIKAPISGIINKKYIEIGSFVGAGTQLFNIVDVSSLKLNVTANERQVVQLAVGSKVDISVPVFQDEAFTGAVSFIAPKADNSLNYPVEIKLDNAKIKNKLKAGMYATAKFTFGEQTPIMTIPRSAFVGGVNSGEIFVIEKEGIATLRKVAPGTIFGEQVEVLDGLKEGETVITTGQINLIDGTPVEVLK</sequence>
<dbReference type="Proteomes" id="UP000054495">
    <property type="component" value="Unassembled WGS sequence"/>
</dbReference>
<evidence type="ECO:0000259" key="2">
    <source>
        <dbReference type="Pfam" id="PF25954"/>
    </source>
</evidence>
<dbReference type="InterPro" id="IPR003423">
    <property type="entry name" value="OMP_efflux"/>
</dbReference>
<feature type="domain" description="CusB-like beta-barrel" evidence="2">
    <location>
        <begin position="356"/>
        <end position="429"/>
    </location>
</feature>
<evidence type="ECO:0000313" key="4">
    <source>
        <dbReference type="EMBL" id="EPB65623.1"/>
    </source>
</evidence>
<protein>
    <submittedName>
        <fullName evidence="4">Efflux transporter, RND family, MFP subunit</fullName>
    </submittedName>
</protein>
<dbReference type="Pfam" id="PF25954">
    <property type="entry name" value="Beta-barrel_RND_2"/>
    <property type="match status" value="1"/>
</dbReference>
<evidence type="ECO:0000259" key="3">
    <source>
        <dbReference type="Pfam" id="PF25973"/>
    </source>
</evidence>
<dbReference type="Pfam" id="PF25973">
    <property type="entry name" value="BSH_CzcB"/>
    <property type="match status" value="1"/>
</dbReference>
<dbReference type="Gene3D" id="1.20.1600.10">
    <property type="entry name" value="Outer membrane efflux proteins (OEP)"/>
    <property type="match status" value="1"/>
</dbReference>
<evidence type="ECO:0000313" key="5">
    <source>
        <dbReference type="Proteomes" id="UP000054495"/>
    </source>
</evidence>
<feature type="non-terminal residue" evidence="4">
    <location>
        <position position="1"/>
    </location>
</feature>
<dbReference type="AlphaFoldDB" id="A0A0D6L514"/>
<dbReference type="SUPFAM" id="SSF56954">
    <property type="entry name" value="Outer membrane efflux proteins (OEP)"/>
    <property type="match status" value="1"/>
</dbReference>
<gene>
    <name evidence="4" type="ORF">ANCCEY_15310</name>
</gene>
<accession>A0A0D6L514</accession>
<dbReference type="NCBIfam" id="TIGR01730">
    <property type="entry name" value="RND_mfp"/>
    <property type="match status" value="1"/>
</dbReference>
<dbReference type="SUPFAM" id="SSF111369">
    <property type="entry name" value="HlyD-like secretion proteins"/>
    <property type="match status" value="1"/>
</dbReference>
<dbReference type="Pfam" id="PF02321">
    <property type="entry name" value="OEP"/>
    <property type="match status" value="1"/>
</dbReference>
<name>A0A0D6L514_9BILA</name>
<organism evidence="4 5">
    <name type="scientific">Ancylostoma ceylanicum</name>
    <dbReference type="NCBI Taxonomy" id="53326"/>
    <lineage>
        <taxon>Eukaryota</taxon>
        <taxon>Metazoa</taxon>
        <taxon>Ecdysozoa</taxon>
        <taxon>Nematoda</taxon>
        <taxon>Chromadorea</taxon>
        <taxon>Rhabditida</taxon>
        <taxon>Rhabditina</taxon>
        <taxon>Rhabditomorpha</taxon>
        <taxon>Strongyloidea</taxon>
        <taxon>Ancylostomatidae</taxon>
        <taxon>Ancylostomatinae</taxon>
        <taxon>Ancylostoma</taxon>
    </lineage>
</organism>
<dbReference type="InterPro" id="IPR058647">
    <property type="entry name" value="BSH_CzcB-like"/>
</dbReference>
<dbReference type="PANTHER" id="PTHR30469:SF15">
    <property type="entry name" value="HLYD FAMILY OF SECRETION PROTEINS"/>
    <property type="match status" value="1"/>
</dbReference>
<proteinExistence type="predicted"/>
<dbReference type="Gene3D" id="2.40.420.20">
    <property type="match status" value="1"/>
</dbReference>
<dbReference type="GO" id="GO:1990281">
    <property type="term" value="C:efflux pump complex"/>
    <property type="evidence" value="ECO:0007669"/>
    <property type="project" value="TreeGrafter"/>
</dbReference>
<dbReference type="EMBL" id="KE127581">
    <property type="protein sequence ID" value="EPB65623.1"/>
    <property type="molecule type" value="Genomic_DNA"/>
</dbReference>
<feature type="domain" description="CzcB-like barrel-sandwich hybrid" evidence="3">
    <location>
        <begin position="227"/>
        <end position="350"/>
    </location>
</feature>
<dbReference type="InterPro" id="IPR006143">
    <property type="entry name" value="RND_pump_MFP"/>
</dbReference>
<keyword evidence="5" id="KW-1185">Reference proteome</keyword>
<keyword evidence="1" id="KW-0175">Coiled coil</keyword>
<dbReference type="PANTHER" id="PTHR30469">
    <property type="entry name" value="MULTIDRUG RESISTANCE PROTEIN MDTA"/>
    <property type="match status" value="1"/>
</dbReference>
<dbReference type="GO" id="GO:0015562">
    <property type="term" value="F:efflux transmembrane transporter activity"/>
    <property type="evidence" value="ECO:0007669"/>
    <property type="project" value="InterPro"/>
</dbReference>
<dbReference type="InterPro" id="IPR058792">
    <property type="entry name" value="Beta-barrel_RND_2"/>
</dbReference>
<evidence type="ECO:0000256" key="1">
    <source>
        <dbReference type="SAM" id="Coils"/>
    </source>
</evidence>
<dbReference type="Gene3D" id="2.40.30.170">
    <property type="match status" value="1"/>
</dbReference>
<dbReference type="Gene3D" id="2.40.50.100">
    <property type="match status" value="1"/>
</dbReference>
<feature type="coiled-coil region" evidence="1">
    <location>
        <begin position="130"/>
        <end position="157"/>
    </location>
</feature>
<reference evidence="4 5" key="1">
    <citation type="submission" date="2013-05" db="EMBL/GenBank/DDBJ databases">
        <title>Draft genome of the parasitic nematode Anyclostoma ceylanicum.</title>
        <authorList>
            <person name="Mitreva M."/>
        </authorList>
    </citation>
    <scope>NUCLEOTIDE SEQUENCE [LARGE SCALE GENOMIC DNA]</scope>
</reference>